<dbReference type="GO" id="GO:0003714">
    <property type="term" value="F:transcription corepressor activity"/>
    <property type="evidence" value="ECO:0007669"/>
    <property type="project" value="InterPro"/>
</dbReference>
<dbReference type="PROSITE" id="PS00670">
    <property type="entry name" value="D_2_HYDROXYACID_DH_2"/>
    <property type="match status" value="1"/>
</dbReference>
<keyword evidence="1 2" id="KW-0560">Oxidoreductase</keyword>
<dbReference type="Proteomes" id="UP000283474">
    <property type="component" value="Chromosome"/>
</dbReference>
<dbReference type="EMBL" id="CP022987">
    <property type="protein sequence ID" value="QAA94669.1"/>
    <property type="molecule type" value="Genomic_DNA"/>
</dbReference>
<dbReference type="InterPro" id="IPR036291">
    <property type="entry name" value="NAD(P)-bd_dom_sf"/>
</dbReference>
<accession>A0A410GEH2</accession>
<keyword evidence="6" id="KW-1185">Reference proteome</keyword>
<reference evidence="5 6" key="1">
    <citation type="submission" date="2017-08" db="EMBL/GenBank/DDBJ databases">
        <authorList>
            <person name="Park S.-J."/>
            <person name="Kim H."/>
        </authorList>
    </citation>
    <scope>NUCLEOTIDE SEQUENCE [LARGE SCALE GENOMIC DNA]</scope>
    <source>
        <strain evidence="6">ye3</strain>
    </source>
</reference>
<organism evidence="5 6">
    <name type="scientific">Pollutimonas thiosulfatoxidans</name>
    <dbReference type="NCBI Taxonomy" id="2028345"/>
    <lineage>
        <taxon>Bacteria</taxon>
        <taxon>Pseudomonadati</taxon>
        <taxon>Pseudomonadota</taxon>
        <taxon>Betaproteobacteria</taxon>
        <taxon>Burkholderiales</taxon>
        <taxon>Alcaligenaceae</taxon>
        <taxon>Pollutimonas</taxon>
    </lineage>
</organism>
<evidence type="ECO:0000313" key="6">
    <source>
        <dbReference type="Proteomes" id="UP000283474"/>
    </source>
</evidence>
<dbReference type="KEGG" id="pus:CKA81_13085"/>
<feature type="domain" description="D-isomer specific 2-hydroxyacid dehydrogenase NAD-binding" evidence="4">
    <location>
        <begin position="108"/>
        <end position="284"/>
    </location>
</feature>
<dbReference type="RefSeq" id="WP_128355666.1">
    <property type="nucleotide sequence ID" value="NZ_CP022987.1"/>
</dbReference>
<dbReference type="OrthoDB" id="9805416at2"/>
<feature type="domain" description="D-isomer specific 2-hydroxyacid dehydrogenase catalytic" evidence="3">
    <location>
        <begin position="27"/>
        <end position="311"/>
    </location>
</feature>
<evidence type="ECO:0000256" key="1">
    <source>
        <dbReference type="ARBA" id="ARBA00023002"/>
    </source>
</evidence>
<dbReference type="Gene3D" id="3.40.50.720">
    <property type="entry name" value="NAD(P)-binding Rossmann-like Domain"/>
    <property type="match status" value="2"/>
</dbReference>
<dbReference type="GO" id="GO:0051287">
    <property type="term" value="F:NAD binding"/>
    <property type="evidence" value="ECO:0007669"/>
    <property type="project" value="InterPro"/>
</dbReference>
<dbReference type="SUPFAM" id="SSF52283">
    <property type="entry name" value="Formate/glycerate dehydrogenase catalytic domain-like"/>
    <property type="match status" value="1"/>
</dbReference>
<dbReference type="Pfam" id="PF02826">
    <property type="entry name" value="2-Hacid_dh_C"/>
    <property type="match status" value="1"/>
</dbReference>
<evidence type="ECO:0000256" key="2">
    <source>
        <dbReference type="RuleBase" id="RU003719"/>
    </source>
</evidence>
<protein>
    <recommendedName>
        <fullName evidence="7">Hydroxyacid dehydrogenase</fullName>
    </recommendedName>
</protein>
<gene>
    <name evidence="5" type="ORF">CKA81_13085</name>
</gene>
<dbReference type="InterPro" id="IPR006139">
    <property type="entry name" value="D-isomer_2_OHA_DH_cat_dom"/>
</dbReference>
<evidence type="ECO:0000259" key="4">
    <source>
        <dbReference type="Pfam" id="PF02826"/>
    </source>
</evidence>
<dbReference type="InterPro" id="IPR029753">
    <property type="entry name" value="D-isomer_DH_CS"/>
</dbReference>
<dbReference type="Pfam" id="PF00389">
    <property type="entry name" value="2-Hacid_dh"/>
    <property type="match status" value="1"/>
</dbReference>
<name>A0A410GEH2_9BURK</name>
<dbReference type="GO" id="GO:0030267">
    <property type="term" value="F:glyoxylate reductase (NADPH) activity"/>
    <property type="evidence" value="ECO:0007669"/>
    <property type="project" value="TreeGrafter"/>
</dbReference>
<evidence type="ECO:0000313" key="5">
    <source>
        <dbReference type="EMBL" id="QAA94669.1"/>
    </source>
</evidence>
<dbReference type="GO" id="GO:0005829">
    <property type="term" value="C:cytosol"/>
    <property type="evidence" value="ECO:0007669"/>
    <property type="project" value="TreeGrafter"/>
</dbReference>
<dbReference type="InterPro" id="IPR050223">
    <property type="entry name" value="D-isomer_2-hydroxyacid_DH"/>
</dbReference>
<evidence type="ECO:0008006" key="7">
    <source>
        <dbReference type="Google" id="ProtNLM"/>
    </source>
</evidence>
<dbReference type="PANTHER" id="PTHR10996">
    <property type="entry name" value="2-HYDROXYACID DEHYDROGENASE-RELATED"/>
    <property type="match status" value="1"/>
</dbReference>
<dbReference type="AlphaFoldDB" id="A0A410GEH2"/>
<sequence>MKRVVVTDYTFPDLNRERAAAVSNGAGFDTFQCKTEDEVLKAARGADVLVVQFAPVTARVIDALAPNAVILRYGVGYDNIDVTHAIAKNKRICYVPDYCLNEVADHSVSLLLSLLRRLKDLDASLRRQEWQGVKVAGNMKSFEQTNIGFVGLGRIGRAALARLQPFGFRISAFDPKLDEGEAHGLGVAAASLDHILQHSDAIMLHAPLTPQTRHIINADSIAAMKPGAVVINCSRGDLIHEPSLGKALRSGRIRAGLDVFATEPLLPDTPLIDAAESILTPHIAWYSESAISNLQNLAAEEISRALLNRAPRCLIPEFAAV</sequence>
<proteinExistence type="inferred from homology"/>
<dbReference type="InterPro" id="IPR043322">
    <property type="entry name" value="CtBP"/>
</dbReference>
<dbReference type="SUPFAM" id="SSF51735">
    <property type="entry name" value="NAD(P)-binding Rossmann-fold domains"/>
    <property type="match status" value="1"/>
</dbReference>
<evidence type="ECO:0000259" key="3">
    <source>
        <dbReference type="Pfam" id="PF00389"/>
    </source>
</evidence>
<dbReference type="InterPro" id="IPR006140">
    <property type="entry name" value="D-isomer_DH_NAD-bd"/>
</dbReference>
<dbReference type="GO" id="GO:0016618">
    <property type="term" value="F:hydroxypyruvate reductase [NAD(P)H] activity"/>
    <property type="evidence" value="ECO:0007669"/>
    <property type="project" value="TreeGrafter"/>
</dbReference>
<comment type="similarity">
    <text evidence="2">Belongs to the D-isomer specific 2-hydroxyacid dehydrogenase family.</text>
</comment>
<dbReference type="PANTHER" id="PTHR10996:SF283">
    <property type="entry name" value="GLYOXYLATE_HYDROXYPYRUVATE REDUCTASE B"/>
    <property type="match status" value="1"/>
</dbReference>
<dbReference type="CDD" id="cd05299">
    <property type="entry name" value="CtBP_dh"/>
    <property type="match status" value="1"/>
</dbReference>